<name>A0ABP9IYI8_9ACTN</name>
<organism evidence="1 2">
    <name type="scientific">Streptomyces hyderabadensis</name>
    <dbReference type="NCBI Taxonomy" id="598549"/>
    <lineage>
        <taxon>Bacteria</taxon>
        <taxon>Bacillati</taxon>
        <taxon>Actinomycetota</taxon>
        <taxon>Actinomycetes</taxon>
        <taxon>Kitasatosporales</taxon>
        <taxon>Streptomycetaceae</taxon>
        <taxon>Streptomyces</taxon>
    </lineage>
</organism>
<reference evidence="2" key="1">
    <citation type="journal article" date="2019" name="Int. J. Syst. Evol. Microbiol.">
        <title>The Global Catalogue of Microorganisms (GCM) 10K type strain sequencing project: providing services to taxonomists for standard genome sequencing and annotation.</title>
        <authorList>
            <consortium name="The Broad Institute Genomics Platform"/>
            <consortium name="The Broad Institute Genome Sequencing Center for Infectious Disease"/>
            <person name="Wu L."/>
            <person name="Ma J."/>
        </authorList>
    </citation>
    <scope>NUCLEOTIDE SEQUENCE [LARGE SCALE GENOMIC DNA]</scope>
    <source>
        <strain evidence="2">JCM 17657</strain>
    </source>
</reference>
<gene>
    <name evidence="1" type="ORF">GCM10023257_73830</name>
</gene>
<sequence length="89" mass="9752">MGNCSERPIFCNPWNAVFQRARAGLTVLSALIRSPSGRRYTGVDQLTDGTAVVTPSFGTHRMTAREDGPTVGYCDKAVRIREKEHGQQG</sequence>
<accession>A0ABP9IYI8</accession>
<proteinExistence type="predicted"/>
<dbReference type="Proteomes" id="UP001500610">
    <property type="component" value="Unassembled WGS sequence"/>
</dbReference>
<comment type="caution">
    <text evidence="1">The sequence shown here is derived from an EMBL/GenBank/DDBJ whole genome shotgun (WGS) entry which is preliminary data.</text>
</comment>
<protein>
    <submittedName>
        <fullName evidence="1">Uncharacterized protein</fullName>
    </submittedName>
</protein>
<evidence type="ECO:0000313" key="1">
    <source>
        <dbReference type="EMBL" id="GAA5014689.1"/>
    </source>
</evidence>
<dbReference type="EMBL" id="BAABIV010000039">
    <property type="protein sequence ID" value="GAA5014689.1"/>
    <property type="molecule type" value="Genomic_DNA"/>
</dbReference>
<evidence type="ECO:0000313" key="2">
    <source>
        <dbReference type="Proteomes" id="UP001500610"/>
    </source>
</evidence>
<keyword evidence="2" id="KW-1185">Reference proteome</keyword>